<evidence type="ECO:0000256" key="9">
    <source>
        <dbReference type="ARBA" id="ARBA00022967"/>
    </source>
</evidence>
<name>A0A0F6QIY3_9GAST</name>
<dbReference type="Pfam" id="PF00361">
    <property type="entry name" value="Proton_antipo_M"/>
    <property type="match status" value="1"/>
</dbReference>
<keyword evidence="12" id="KW-0520">NAD</keyword>
<evidence type="ECO:0000256" key="14">
    <source>
        <dbReference type="ARBA" id="ARBA00023128"/>
    </source>
</evidence>
<evidence type="ECO:0000256" key="16">
    <source>
        <dbReference type="ARBA" id="ARBA00031028"/>
    </source>
</evidence>
<evidence type="ECO:0000256" key="5">
    <source>
        <dbReference type="ARBA" id="ARBA00022448"/>
    </source>
</evidence>
<evidence type="ECO:0000256" key="2">
    <source>
        <dbReference type="ARBA" id="ARBA00007012"/>
    </source>
</evidence>
<evidence type="ECO:0000313" key="21">
    <source>
        <dbReference type="EMBL" id="AKE07295.1"/>
    </source>
</evidence>
<dbReference type="InterPro" id="IPR001750">
    <property type="entry name" value="ND/Mrp_TM"/>
</dbReference>
<keyword evidence="7 18" id="KW-0812">Transmembrane</keyword>
<dbReference type="AlphaFoldDB" id="A0A0F6QIY3"/>
<keyword evidence="11 18" id="KW-1133">Transmembrane helix</keyword>
<evidence type="ECO:0000256" key="12">
    <source>
        <dbReference type="ARBA" id="ARBA00023027"/>
    </source>
</evidence>
<dbReference type="GO" id="GO:0005743">
    <property type="term" value="C:mitochondrial inner membrane"/>
    <property type="evidence" value="ECO:0007669"/>
    <property type="project" value="UniProtKB-SubCell"/>
</dbReference>
<keyword evidence="14 21" id="KW-0496">Mitochondrion</keyword>
<evidence type="ECO:0000256" key="6">
    <source>
        <dbReference type="ARBA" id="ARBA00022660"/>
    </source>
</evidence>
<feature type="transmembrane region" description="Helical" evidence="18">
    <location>
        <begin position="150"/>
        <end position="167"/>
    </location>
</feature>
<evidence type="ECO:0000256" key="18">
    <source>
        <dbReference type="SAM" id="Phobius"/>
    </source>
</evidence>
<evidence type="ECO:0000259" key="20">
    <source>
        <dbReference type="Pfam" id="PF00361"/>
    </source>
</evidence>
<keyword evidence="6" id="KW-0679">Respiratory chain</keyword>
<keyword evidence="9" id="KW-1278">Translocase</keyword>
<dbReference type="GO" id="GO:0006120">
    <property type="term" value="P:mitochondrial electron transport, NADH to ubiquinone"/>
    <property type="evidence" value="ECO:0007669"/>
    <property type="project" value="TreeGrafter"/>
</dbReference>
<dbReference type="PANTHER" id="PTHR46552">
    <property type="entry name" value="NADH-UBIQUINONE OXIDOREDUCTASE CHAIN 2"/>
    <property type="match status" value="1"/>
</dbReference>
<keyword evidence="15 18" id="KW-0472">Membrane</keyword>
<feature type="domain" description="NADH:quinone oxidoreductase/Mrp antiporter transmembrane" evidence="20">
    <location>
        <begin position="22"/>
        <end position="215"/>
    </location>
</feature>
<dbReference type="CTD" id="4536"/>
<accession>A0A0F6QIY3</accession>
<feature type="transmembrane region" description="Helical" evidence="18">
    <location>
        <begin position="289"/>
        <end position="310"/>
    </location>
</feature>
<organism evidence="21">
    <name type="scientific">Tritonia tetraquetra</name>
    <dbReference type="NCBI Taxonomy" id="2780533"/>
    <lineage>
        <taxon>Eukaryota</taxon>
        <taxon>Metazoa</taxon>
        <taxon>Spiralia</taxon>
        <taxon>Lophotrochozoa</taxon>
        <taxon>Mollusca</taxon>
        <taxon>Gastropoda</taxon>
        <taxon>Heterobranchia</taxon>
        <taxon>Euthyneura</taxon>
        <taxon>Nudipleura</taxon>
        <taxon>Nudibranchia</taxon>
        <taxon>Cladobranchia</taxon>
        <taxon>Dendronotoidea</taxon>
        <taxon>Tritoniidae</taxon>
        <taxon>Tritonia</taxon>
    </lineage>
</organism>
<dbReference type="InterPro" id="IPR050175">
    <property type="entry name" value="Complex_I_Subunit_2"/>
</dbReference>
<feature type="transmembrane region" description="Helical" evidence="18">
    <location>
        <begin position="255"/>
        <end position="277"/>
    </location>
</feature>
<evidence type="ECO:0000256" key="3">
    <source>
        <dbReference type="ARBA" id="ARBA00012944"/>
    </source>
</evidence>
<comment type="catalytic activity">
    <reaction evidence="17">
        <text>a ubiquinone + NADH + 5 H(+)(in) = a ubiquinol + NAD(+) + 4 H(+)(out)</text>
        <dbReference type="Rhea" id="RHEA:29091"/>
        <dbReference type="Rhea" id="RHEA-COMP:9565"/>
        <dbReference type="Rhea" id="RHEA-COMP:9566"/>
        <dbReference type="ChEBI" id="CHEBI:15378"/>
        <dbReference type="ChEBI" id="CHEBI:16389"/>
        <dbReference type="ChEBI" id="CHEBI:17976"/>
        <dbReference type="ChEBI" id="CHEBI:57540"/>
        <dbReference type="ChEBI" id="CHEBI:57945"/>
        <dbReference type="EC" id="7.1.1.2"/>
    </reaction>
</comment>
<evidence type="ECO:0000256" key="17">
    <source>
        <dbReference type="ARBA" id="ARBA00049551"/>
    </source>
</evidence>
<keyword evidence="19" id="KW-0732">Signal</keyword>
<sequence>MSSGNFLFCLLMMLGPFVAVSSSNWLICWVGVELSFLGLMPLLVSETSFLSLSKESAMKYFCVQAMGSGLLLCGGVLLYMLPLELGILPECIFAFSLVVKLGVFPMHFWVPSVVSGLGWLPMFLMLTWQKVAPFLFMVNLVESSPWLGEPLLVIGGVSAIVGAIIGLNQTKLSPMLGASSITHSGWVLIGSVYGSLWVYFLIYCFSFGVLVCFMVSEESLFSGLGVLSLSGLPPFVLFLGKWSVLKCALGMSYSYWFLVLPLLGSIMSLFFYLKFFYSFYLEEDFSGGIKAGVFGGLSILTFLGVGYIALF</sequence>
<feature type="transmembrane region" description="Helical" evidence="18">
    <location>
        <begin position="61"/>
        <end position="81"/>
    </location>
</feature>
<dbReference type="RefSeq" id="YP_009136690.1">
    <property type="nucleotide sequence ID" value="NC_026988.1"/>
</dbReference>
<evidence type="ECO:0000256" key="11">
    <source>
        <dbReference type="ARBA" id="ARBA00022989"/>
    </source>
</evidence>
<keyword evidence="5" id="KW-0813">Transport</keyword>
<evidence type="ECO:0000256" key="4">
    <source>
        <dbReference type="ARBA" id="ARBA00021008"/>
    </source>
</evidence>
<keyword evidence="10" id="KW-0249">Electron transport</keyword>
<evidence type="ECO:0000256" key="13">
    <source>
        <dbReference type="ARBA" id="ARBA00023075"/>
    </source>
</evidence>
<dbReference type="GeneID" id="24251423"/>
<comment type="similarity">
    <text evidence="2">Belongs to the complex I subunit 2 family.</text>
</comment>
<feature type="transmembrane region" description="Helical" evidence="18">
    <location>
        <begin position="222"/>
        <end position="243"/>
    </location>
</feature>
<feature type="chain" id="PRO_5002508874" description="NADH-ubiquinone oxidoreductase chain 2" evidence="19">
    <location>
        <begin position="23"/>
        <end position="311"/>
    </location>
</feature>
<comment type="subcellular location">
    <subcellularLocation>
        <location evidence="1">Mitochondrion inner membrane</location>
        <topology evidence="1">Multi-pass membrane protein</topology>
    </subcellularLocation>
</comment>
<proteinExistence type="inferred from homology"/>
<evidence type="ECO:0000256" key="19">
    <source>
        <dbReference type="SAM" id="SignalP"/>
    </source>
</evidence>
<dbReference type="GO" id="GO:0008137">
    <property type="term" value="F:NADH dehydrogenase (ubiquinone) activity"/>
    <property type="evidence" value="ECO:0007669"/>
    <property type="project" value="UniProtKB-EC"/>
</dbReference>
<protein>
    <recommendedName>
        <fullName evidence="4">NADH-ubiquinone oxidoreductase chain 2</fullName>
        <ecNumber evidence="3">7.1.1.2</ecNumber>
    </recommendedName>
    <alternativeName>
        <fullName evidence="16">NADH dehydrogenase subunit 2</fullName>
    </alternativeName>
</protein>
<evidence type="ECO:0000256" key="7">
    <source>
        <dbReference type="ARBA" id="ARBA00022692"/>
    </source>
</evidence>
<dbReference type="EC" id="7.1.1.2" evidence="3"/>
<dbReference type="PANTHER" id="PTHR46552:SF1">
    <property type="entry name" value="NADH-UBIQUINONE OXIDOREDUCTASE CHAIN 2"/>
    <property type="match status" value="1"/>
</dbReference>
<evidence type="ECO:0000256" key="10">
    <source>
        <dbReference type="ARBA" id="ARBA00022982"/>
    </source>
</evidence>
<evidence type="ECO:0000256" key="1">
    <source>
        <dbReference type="ARBA" id="ARBA00004448"/>
    </source>
</evidence>
<gene>
    <name evidence="21" type="primary">ND2</name>
</gene>
<dbReference type="EMBL" id="KP764765">
    <property type="protein sequence ID" value="AKE07295.1"/>
    <property type="molecule type" value="Genomic_DNA"/>
</dbReference>
<evidence type="ECO:0000256" key="15">
    <source>
        <dbReference type="ARBA" id="ARBA00023136"/>
    </source>
</evidence>
<keyword evidence="13" id="KW-0830">Ubiquinone</keyword>
<reference evidence="21" key="1">
    <citation type="submission" date="2015-02" db="EMBL/GenBank/DDBJ databases">
        <title>The mitochondrial genomes of the nudibranch mollusks, Melibe leonina and Tritonia diomedea, and their impact on gastropod phylogeny.</title>
        <authorList>
            <person name="Sevigny J.L."/>
            <person name="Kirouac L.E."/>
            <person name="Thomas W.K."/>
            <person name="Ramsdell J.S."/>
            <person name="Lawlor K.E."/>
            <person name="Sharifi O."/>
            <person name="Grewal S."/>
            <person name="Baysdorfer C."/>
            <person name="Curr K."/>
            <person name="Naimie A.A."/>
            <person name="Okamoto K."/>
            <person name="Murray J.A."/>
            <person name="Newcomb J.M."/>
        </authorList>
    </citation>
    <scope>NUCLEOTIDE SEQUENCE</scope>
</reference>
<keyword evidence="8" id="KW-0999">Mitochondrion inner membrane</keyword>
<feature type="transmembrane region" description="Helical" evidence="18">
    <location>
        <begin position="187"/>
        <end position="216"/>
    </location>
</feature>
<geneLocation type="mitochondrion" evidence="21"/>
<evidence type="ECO:0000256" key="8">
    <source>
        <dbReference type="ARBA" id="ARBA00022792"/>
    </source>
</evidence>
<feature type="signal peptide" evidence="19">
    <location>
        <begin position="1"/>
        <end position="22"/>
    </location>
</feature>